<evidence type="ECO:0000256" key="6">
    <source>
        <dbReference type="SAM" id="MobiDB-lite"/>
    </source>
</evidence>
<feature type="transmembrane region" description="Helical" evidence="7">
    <location>
        <begin position="557"/>
        <end position="574"/>
    </location>
</feature>
<dbReference type="PRINTS" id="PR01036">
    <property type="entry name" value="TCRTETB"/>
</dbReference>
<evidence type="ECO:0000313" key="10">
    <source>
        <dbReference type="Proteomes" id="UP000070121"/>
    </source>
</evidence>
<dbReference type="EMBL" id="JFFI01000921">
    <property type="protein sequence ID" value="KXH65022.1"/>
    <property type="molecule type" value="Genomic_DNA"/>
</dbReference>
<feature type="transmembrane region" description="Helical" evidence="7">
    <location>
        <begin position="454"/>
        <end position="473"/>
    </location>
</feature>
<feature type="compositionally biased region" description="Basic and acidic residues" evidence="6">
    <location>
        <begin position="125"/>
        <end position="137"/>
    </location>
</feature>
<keyword evidence="4 7" id="KW-1133">Transmembrane helix</keyword>
<dbReference type="AlphaFoldDB" id="A0A135UXE0"/>
<feature type="region of interest" description="Disordered" evidence="6">
    <location>
        <begin position="915"/>
        <end position="943"/>
    </location>
</feature>
<dbReference type="GO" id="GO:0005886">
    <property type="term" value="C:plasma membrane"/>
    <property type="evidence" value="ECO:0007669"/>
    <property type="project" value="TreeGrafter"/>
</dbReference>
<feature type="transmembrane region" description="Helical" evidence="7">
    <location>
        <begin position="422"/>
        <end position="447"/>
    </location>
</feature>
<dbReference type="PROSITE" id="PS50850">
    <property type="entry name" value="MFS"/>
    <property type="match status" value="1"/>
</dbReference>
<dbReference type="OrthoDB" id="10021397at2759"/>
<evidence type="ECO:0000256" key="1">
    <source>
        <dbReference type="ARBA" id="ARBA00004141"/>
    </source>
</evidence>
<dbReference type="InterPro" id="IPR036259">
    <property type="entry name" value="MFS_trans_sf"/>
</dbReference>
<feature type="transmembrane region" description="Helical" evidence="7">
    <location>
        <begin position="485"/>
        <end position="505"/>
    </location>
</feature>
<evidence type="ECO:0000256" key="4">
    <source>
        <dbReference type="ARBA" id="ARBA00022989"/>
    </source>
</evidence>
<evidence type="ECO:0000313" key="9">
    <source>
        <dbReference type="EMBL" id="KXH65022.1"/>
    </source>
</evidence>
<feature type="compositionally biased region" description="Polar residues" evidence="6">
    <location>
        <begin position="17"/>
        <end position="30"/>
    </location>
</feature>
<keyword evidence="5 7" id="KW-0472">Membrane</keyword>
<accession>A0A135UXE0</accession>
<feature type="compositionally biased region" description="Basic and acidic residues" evidence="6">
    <location>
        <begin position="1"/>
        <end position="12"/>
    </location>
</feature>
<feature type="region of interest" description="Disordered" evidence="6">
    <location>
        <begin position="1082"/>
        <end position="1150"/>
    </location>
</feature>
<evidence type="ECO:0000256" key="2">
    <source>
        <dbReference type="ARBA" id="ARBA00022448"/>
    </source>
</evidence>
<keyword evidence="2" id="KW-0813">Transport</keyword>
<dbReference type="CDD" id="cd17502">
    <property type="entry name" value="MFS_Azr1_MDR_like"/>
    <property type="match status" value="1"/>
</dbReference>
<sequence length="1245" mass="132610">MDKDDAHPHVAPDESGAPQTTRLSLGSRPSSEFLGEERSRISIIHCHATSLPGLDDNLFSSYSEENDNDGEEILPQSLTREWEEKVRLSQDYPSTTAIVMRRVTEVTDEETCKRNSVPSIASQTSHDDDHCRRHDSIRSSITLTNGPRPPPIPRRVSSLRQPGAVYVIPRVDLLSPTEIQRAFPLAMNRVPSHTVSDSHTLSKTDDEEKGGYSSPQSESASIISSIFAPPLRHLASHPSLHGSLSSDTPQGKGQQRPTPVTEQRHPGKVDARISRFTKPFEPGIDEIDGEDHLHRVRHLDVARAEKHGTVSSSSNVEVEGEQWVEGWRLTFLVVGICLAMFSISADRTLLTAAIPHITSEFQSTADIGWYGSAHLLTICAFQPVFGRVFMLFSMKWAYVFATFMFLAGSLVCGLAPDSLALIVGRAVAGFGSAGILTGSFVIVATAVPRRLRPIYTAIIGVIFGIGATVGPLLGGVFTDLVTWRWCFYINLPIAVFTLIAFLLFFHPRQQSQHKRTFFNRILDLDLIGNVLLLGACVMLFLGLQYTAQGEALSSTKITGLLSGAGATAVVFAAWQWWKQDGALFPPSIVTQRTVAASCVAAFATYGALLIHIYFLPIWFQAVRGESAIASGVDMIPYVAAIALFSLLAGIVVSVVGHYPAPAIIGGMLATVGCGKLMMLSPDTPTPQWIGFEILVAAGFGMAIQQGFTAVQAVLPPDEVPVGTAAVVASQALGGAIFVSVGNALFQNHLLRASAEDAVPGVDIRAVLGAGVTAVRAVVPVEALPMMVSVYDDALRVVFTAAIALAGISVVAACFMQWKSVKGTELSFYRGACTDPNWTRSGCPKYCDKEEMIGGVPGRHCGVALCGDKKFACQTSGNCANYTFGVPAGKMLLNEYLKSDIGDLAETAAVATATYQQRDLDGSSGGDRGRDRRPAGAGDRGADRLVIAREGEDEGGAVEPGGFFRDGPVVAVGQVGADGHRLHSETTAPADQPGLEAAPSRYSTAPIPYDPSEFQSLWEKSTWTTMTQAYHPAYALRRGGRRTAARATTARSRPDGACVLGAGYCAGGYPCGDEMRARRLNVASNRGPSSTASATAGSQSAPTTTSSAGSGVQSSTSTATSSNTRSIPTGIRSAPTDGGCPSINTTTYTPTDADGDAMKIGTGYSTQTFRQLREVNYPSDAAYGNPALYDILKVYVSTFEECMELCAAHNQAYGSNLASGDVMAGGYCRSVAMMAVILRVDPGRTS</sequence>
<feature type="domain" description="Major facilitator superfamily (MFS) profile" evidence="8">
    <location>
        <begin position="332"/>
        <end position="820"/>
    </location>
</feature>
<evidence type="ECO:0000256" key="3">
    <source>
        <dbReference type="ARBA" id="ARBA00022692"/>
    </source>
</evidence>
<feature type="transmembrane region" description="Helical" evidence="7">
    <location>
        <begin position="367"/>
        <end position="385"/>
    </location>
</feature>
<reference evidence="9 10" key="1">
    <citation type="submission" date="2014-02" db="EMBL/GenBank/DDBJ databases">
        <title>The genome sequence of Colletotrichum salicis CBS 607.94.</title>
        <authorList>
            <person name="Baroncelli R."/>
            <person name="Thon M.R."/>
        </authorList>
    </citation>
    <scope>NUCLEOTIDE SEQUENCE [LARGE SCALE GENOMIC DNA]</scope>
    <source>
        <strain evidence="9 10">CBS 607.94</strain>
    </source>
</reference>
<feature type="compositionally biased region" description="Basic and acidic residues" evidence="6">
    <location>
        <begin position="926"/>
        <end position="943"/>
    </location>
</feature>
<dbReference type="Gene3D" id="1.20.1720.10">
    <property type="entry name" value="Multidrug resistance protein D"/>
    <property type="match status" value="1"/>
</dbReference>
<comment type="subcellular location">
    <subcellularLocation>
        <location evidence="1">Membrane</location>
        <topology evidence="1">Multi-pass membrane protein</topology>
    </subcellularLocation>
</comment>
<keyword evidence="3 7" id="KW-0812">Transmembrane</keyword>
<feature type="transmembrane region" description="Helical" evidence="7">
    <location>
        <begin position="796"/>
        <end position="817"/>
    </location>
</feature>
<feature type="transmembrane region" description="Helical" evidence="7">
    <location>
        <begin position="594"/>
        <end position="614"/>
    </location>
</feature>
<proteinExistence type="predicted"/>
<keyword evidence="10" id="KW-1185">Reference proteome</keyword>
<feature type="transmembrane region" description="Helical" evidence="7">
    <location>
        <begin position="693"/>
        <end position="714"/>
    </location>
</feature>
<feature type="transmembrane region" description="Helical" evidence="7">
    <location>
        <begin position="721"/>
        <end position="745"/>
    </location>
</feature>
<dbReference type="FunFam" id="1.20.1250.20:FF:000196">
    <property type="entry name" value="MFS toxin efflux pump (AflT)"/>
    <property type="match status" value="1"/>
</dbReference>
<dbReference type="Proteomes" id="UP000070121">
    <property type="component" value="Unassembled WGS sequence"/>
</dbReference>
<feature type="compositionally biased region" description="Polar residues" evidence="6">
    <location>
        <begin position="114"/>
        <end position="124"/>
    </location>
</feature>
<name>A0A135UXE0_9PEZI</name>
<organism evidence="9 10">
    <name type="scientific">Colletotrichum salicis</name>
    <dbReference type="NCBI Taxonomy" id="1209931"/>
    <lineage>
        <taxon>Eukaryota</taxon>
        <taxon>Fungi</taxon>
        <taxon>Dikarya</taxon>
        <taxon>Ascomycota</taxon>
        <taxon>Pezizomycotina</taxon>
        <taxon>Sordariomycetes</taxon>
        <taxon>Hypocreomycetidae</taxon>
        <taxon>Glomerellales</taxon>
        <taxon>Glomerellaceae</taxon>
        <taxon>Colletotrichum</taxon>
        <taxon>Colletotrichum acutatum species complex</taxon>
    </lineage>
</organism>
<dbReference type="Gene3D" id="1.20.1250.20">
    <property type="entry name" value="MFS general substrate transporter like domains"/>
    <property type="match status" value="1"/>
</dbReference>
<comment type="caution">
    <text evidence="9">The sequence shown here is derived from an EMBL/GenBank/DDBJ whole genome shotgun (WGS) entry which is preliminary data.</text>
</comment>
<dbReference type="PANTHER" id="PTHR23501:SF49">
    <property type="entry name" value="MAJOR FACILITATOR SUPERFAMILY (MFS) PROFILE DOMAIN-CONTAINING PROTEIN"/>
    <property type="match status" value="1"/>
</dbReference>
<feature type="region of interest" description="Disordered" evidence="6">
    <location>
        <begin position="114"/>
        <end position="157"/>
    </location>
</feature>
<dbReference type="SUPFAM" id="SSF103473">
    <property type="entry name" value="MFS general substrate transporter"/>
    <property type="match status" value="1"/>
</dbReference>
<feature type="region of interest" description="Disordered" evidence="6">
    <location>
        <begin position="1"/>
        <end position="34"/>
    </location>
</feature>
<feature type="compositionally biased region" description="Basic and acidic residues" evidence="6">
    <location>
        <begin position="200"/>
        <end position="210"/>
    </location>
</feature>
<evidence type="ECO:0000256" key="5">
    <source>
        <dbReference type="ARBA" id="ARBA00023136"/>
    </source>
</evidence>
<protein>
    <submittedName>
        <fullName evidence="9">Major facilitator superfamily transporter</fullName>
    </submittedName>
</protein>
<dbReference type="InterPro" id="IPR020846">
    <property type="entry name" value="MFS_dom"/>
</dbReference>
<dbReference type="GO" id="GO:0022857">
    <property type="term" value="F:transmembrane transporter activity"/>
    <property type="evidence" value="ECO:0007669"/>
    <property type="project" value="InterPro"/>
</dbReference>
<feature type="region of interest" description="Disordered" evidence="6">
    <location>
        <begin position="190"/>
        <end position="220"/>
    </location>
</feature>
<evidence type="ECO:0000259" key="8">
    <source>
        <dbReference type="PROSITE" id="PS50850"/>
    </source>
</evidence>
<feature type="compositionally biased region" description="Polar residues" evidence="6">
    <location>
        <begin position="242"/>
        <end position="261"/>
    </location>
</feature>
<feature type="transmembrane region" description="Helical" evidence="7">
    <location>
        <begin position="397"/>
        <end position="416"/>
    </location>
</feature>
<dbReference type="InterPro" id="IPR011701">
    <property type="entry name" value="MFS"/>
</dbReference>
<feature type="region of interest" description="Disordered" evidence="6">
    <location>
        <begin position="234"/>
        <end position="269"/>
    </location>
</feature>
<dbReference type="Pfam" id="PF07690">
    <property type="entry name" value="MFS_1"/>
    <property type="match status" value="1"/>
</dbReference>
<feature type="compositionally biased region" description="Low complexity" evidence="6">
    <location>
        <begin position="1086"/>
        <end position="1125"/>
    </location>
</feature>
<evidence type="ECO:0000256" key="7">
    <source>
        <dbReference type="SAM" id="Phobius"/>
    </source>
</evidence>
<feature type="transmembrane region" description="Helical" evidence="7">
    <location>
        <begin position="526"/>
        <end position="545"/>
    </location>
</feature>
<gene>
    <name evidence="9" type="ORF">CSAL01_12182</name>
</gene>
<feature type="transmembrane region" description="Helical" evidence="7">
    <location>
        <begin position="634"/>
        <end position="655"/>
    </location>
</feature>
<dbReference type="PANTHER" id="PTHR23501">
    <property type="entry name" value="MAJOR FACILITATOR SUPERFAMILY"/>
    <property type="match status" value="1"/>
</dbReference>